<accession>G2LIS4</accession>
<protein>
    <submittedName>
        <fullName evidence="1">Uncharacterized protein</fullName>
    </submittedName>
</protein>
<dbReference type="STRING" id="981222.Cabther_A1542"/>
<sequence>MHAFGLPFSESGTITAAALENMAQTMPPGATLVVIPDGIVLNYLLRRENPTPYTVFDPVLMAVYGGEERVVETLTAHPPDYIALVQRNFYEYGLAPFGQDPRFGRTILAWVDKHYEVVQVYGAPPIGKVFGIALLRCKSTSGEAASHAP</sequence>
<gene>
    <name evidence="1" type="ordered locus">Cabther_A1542</name>
</gene>
<dbReference type="RefSeq" id="WP_014100029.1">
    <property type="nucleotide sequence ID" value="NC_016024.1"/>
</dbReference>
<proteinExistence type="predicted"/>
<organism evidence="1 2">
    <name type="scientific">Chloracidobacterium thermophilum (strain B)</name>
    <dbReference type="NCBI Taxonomy" id="981222"/>
    <lineage>
        <taxon>Bacteria</taxon>
        <taxon>Pseudomonadati</taxon>
        <taxon>Acidobacteriota</taxon>
        <taxon>Terriglobia</taxon>
        <taxon>Terriglobales</taxon>
        <taxon>Acidobacteriaceae</taxon>
        <taxon>Chloracidobacterium</taxon>
    </lineage>
</organism>
<dbReference type="EMBL" id="CP002514">
    <property type="protein sequence ID" value="AEP12292.1"/>
    <property type="molecule type" value="Genomic_DNA"/>
</dbReference>
<dbReference type="OrthoDB" id="9769421at2"/>
<dbReference type="KEGG" id="ctm:Cabther_A1542"/>
<evidence type="ECO:0000313" key="1">
    <source>
        <dbReference type="EMBL" id="AEP12292.1"/>
    </source>
</evidence>
<name>G2LIS4_CHLTF</name>
<dbReference type="AlphaFoldDB" id="G2LIS4"/>
<dbReference type="HOGENOM" id="CLU_1746382_0_0_0"/>
<evidence type="ECO:0000313" key="2">
    <source>
        <dbReference type="Proteomes" id="UP000006791"/>
    </source>
</evidence>
<reference evidence="1 2" key="1">
    <citation type="journal article" date="2012" name="Environ. Microbiol.">
        <title>Complete genome of Candidatus Chloracidobacterium thermophilum, a chlorophyll-based photoheterotroph belonging to the phylum Acidobacteria.</title>
        <authorList>
            <person name="Garcia Costas A.M."/>
            <person name="Liu Z."/>
            <person name="Tomsho L.P."/>
            <person name="Schuster S.C."/>
            <person name="Ward D.M."/>
            <person name="Bryant D.A."/>
        </authorList>
    </citation>
    <scope>NUCLEOTIDE SEQUENCE [LARGE SCALE GENOMIC DNA]</scope>
    <source>
        <strain evidence="1 2">B</strain>
    </source>
</reference>
<keyword evidence="2" id="KW-1185">Reference proteome</keyword>
<dbReference type="Proteomes" id="UP000006791">
    <property type="component" value="Chromosome 1"/>
</dbReference>